<keyword evidence="6 7" id="KW-0472">Membrane</keyword>
<dbReference type="Gene3D" id="2.30.30.60">
    <property type="match status" value="1"/>
</dbReference>
<dbReference type="PANTHER" id="PTHR30221:SF1">
    <property type="entry name" value="SMALL-CONDUCTANCE MECHANOSENSITIVE CHANNEL"/>
    <property type="match status" value="1"/>
</dbReference>
<accession>A0A4R1F0H4</accession>
<feature type="transmembrane region" description="Helical" evidence="7">
    <location>
        <begin position="149"/>
        <end position="169"/>
    </location>
</feature>
<dbReference type="SUPFAM" id="SSF50182">
    <property type="entry name" value="Sm-like ribonucleoproteins"/>
    <property type="match status" value="1"/>
</dbReference>
<evidence type="ECO:0000256" key="5">
    <source>
        <dbReference type="ARBA" id="ARBA00022989"/>
    </source>
</evidence>
<comment type="function">
    <text evidence="7">Mechanosensitive channel that participates in the regulation of osmotic pressure changes within the cell, opening in response to stretch forces in the membrane lipid bilayer, without the need for other proteins. Contributes to normal resistance to hypoosmotic shock. Forms an ion channel of 1.0 nanosiemens conductance with a slight preference for anions.</text>
</comment>
<keyword evidence="3" id="KW-1003">Cell membrane</keyword>
<dbReference type="Gene3D" id="3.30.1340.30">
    <property type="match status" value="1"/>
</dbReference>
<dbReference type="InterPro" id="IPR011066">
    <property type="entry name" value="MscS_channel_C_sf"/>
</dbReference>
<feature type="domain" description="BON" evidence="9">
    <location>
        <begin position="63"/>
        <end position="129"/>
    </location>
</feature>
<evidence type="ECO:0000256" key="2">
    <source>
        <dbReference type="ARBA" id="ARBA00008017"/>
    </source>
</evidence>
<evidence type="ECO:0000256" key="4">
    <source>
        <dbReference type="ARBA" id="ARBA00022692"/>
    </source>
</evidence>
<dbReference type="PROSITE" id="PS50914">
    <property type="entry name" value="BON"/>
    <property type="match status" value="1"/>
</dbReference>
<dbReference type="GO" id="GO:0008381">
    <property type="term" value="F:mechanosensitive monoatomic ion channel activity"/>
    <property type="evidence" value="ECO:0007669"/>
    <property type="project" value="InterPro"/>
</dbReference>
<dbReference type="Gene3D" id="1.10.287.1260">
    <property type="match status" value="1"/>
</dbReference>
<feature type="compositionally biased region" description="Basic and acidic residues" evidence="8">
    <location>
        <begin position="428"/>
        <end position="440"/>
    </location>
</feature>
<dbReference type="InterPro" id="IPR007055">
    <property type="entry name" value="BON_dom"/>
</dbReference>
<dbReference type="InterPro" id="IPR045275">
    <property type="entry name" value="MscS_archaea/bacteria_type"/>
</dbReference>
<dbReference type="EMBL" id="SMFQ01000003">
    <property type="protein sequence ID" value="TCJ87707.1"/>
    <property type="molecule type" value="Genomic_DNA"/>
</dbReference>
<protein>
    <recommendedName>
        <fullName evidence="7">Small-conductance mechanosensitive channel</fullName>
    </recommendedName>
</protein>
<dbReference type="InterPro" id="IPR006685">
    <property type="entry name" value="MscS_channel_2nd"/>
</dbReference>
<dbReference type="InterPro" id="IPR049278">
    <property type="entry name" value="MS_channel_C"/>
</dbReference>
<dbReference type="Pfam" id="PF21082">
    <property type="entry name" value="MS_channel_3rd"/>
    <property type="match status" value="1"/>
</dbReference>
<evidence type="ECO:0000313" key="11">
    <source>
        <dbReference type="Proteomes" id="UP000294887"/>
    </source>
</evidence>
<reference evidence="10 11" key="1">
    <citation type="submission" date="2019-03" db="EMBL/GenBank/DDBJ databases">
        <title>Genomic Encyclopedia of Type Strains, Phase IV (KMG-IV): sequencing the most valuable type-strain genomes for metagenomic binning, comparative biology and taxonomic classification.</title>
        <authorList>
            <person name="Goeker M."/>
        </authorList>
    </citation>
    <scope>NUCLEOTIDE SEQUENCE [LARGE SCALE GENOMIC DNA]</scope>
    <source>
        <strain evidence="10 11">DSM 24830</strain>
    </source>
</reference>
<dbReference type="Pfam" id="PF00924">
    <property type="entry name" value="MS_channel_2nd"/>
    <property type="match status" value="1"/>
</dbReference>
<comment type="caution">
    <text evidence="7">Lacks conserved residue(s) required for the propagation of feature annotation.</text>
</comment>
<evidence type="ECO:0000313" key="10">
    <source>
        <dbReference type="EMBL" id="TCJ87707.1"/>
    </source>
</evidence>
<organism evidence="10 11">
    <name type="scientific">Cocleimonas flava</name>
    <dbReference type="NCBI Taxonomy" id="634765"/>
    <lineage>
        <taxon>Bacteria</taxon>
        <taxon>Pseudomonadati</taxon>
        <taxon>Pseudomonadota</taxon>
        <taxon>Gammaproteobacteria</taxon>
        <taxon>Thiotrichales</taxon>
        <taxon>Thiotrichaceae</taxon>
        <taxon>Cocleimonas</taxon>
    </lineage>
</organism>
<dbReference type="GO" id="GO:0005886">
    <property type="term" value="C:plasma membrane"/>
    <property type="evidence" value="ECO:0007669"/>
    <property type="project" value="UniProtKB-SubCell"/>
</dbReference>
<dbReference type="Pfam" id="PF04972">
    <property type="entry name" value="BON"/>
    <property type="match status" value="1"/>
</dbReference>
<keyword evidence="7" id="KW-0813">Transport</keyword>
<keyword evidence="4 7" id="KW-0812">Transmembrane</keyword>
<sequence length="466" mass="51427">MTETTHSFLSRCILLIVIFLGLTFSASSIHADAINDLLGGAKATSSEEETSTKVITTDDTRVSDRKIRSRLSEIFAELETLDKLNIDVNKGVVTLSGEVSSSTVEAKANSLAKKVEGVVEVENEITVTQSVEKRLETTWNKSTALGNKIITALPLLVLAFTVFIIMWFIGRWISRREKLYSYFTKNAFIANLLGQITHLIFIVIGLVLALSLLDATALLGTIMGAAGIFGLAIGFAVRDTVENYIASILLSLRNPFQVKDFVDINGNQGSVARLTSRATILITADGNHLRIPNSEVYKAVIVNFTRNSERRFTFDIGVDAAQDLTEAQQLAVNTLIQIEGVLDDPKPMALIEELGDFNVLLRIYGWVDQDHFSFSKVRSEAIKKSKQAFDDADIIMPEPIYQVRMTDNTSASSTKKKQTIKPATKAKRISDETVDLKPDDTAIDQIEEEFAEGDQQNLLSEQAPNE</sequence>
<evidence type="ECO:0000256" key="3">
    <source>
        <dbReference type="ARBA" id="ARBA00022475"/>
    </source>
</evidence>
<keyword evidence="7" id="KW-0997">Cell inner membrane</keyword>
<feature type="transmembrane region" description="Helical" evidence="7">
    <location>
        <begin position="189"/>
        <end position="211"/>
    </location>
</feature>
<comment type="similarity">
    <text evidence="2 7">Belongs to the MscS (TC 1.A.23) family.</text>
</comment>
<keyword evidence="7" id="KW-0407">Ion channel</keyword>
<evidence type="ECO:0000256" key="8">
    <source>
        <dbReference type="SAM" id="MobiDB-lite"/>
    </source>
</evidence>
<dbReference type="InterPro" id="IPR023408">
    <property type="entry name" value="MscS_beta-dom_sf"/>
</dbReference>
<dbReference type="Gene3D" id="3.30.70.100">
    <property type="match status" value="1"/>
</dbReference>
<keyword evidence="11" id="KW-1185">Reference proteome</keyword>
<dbReference type="InterPro" id="IPR010920">
    <property type="entry name" value="LSM_dom_sf"/>
</dbReference>
<dbReference type="AlphaFoldDB" id="A0A4R1F0H4"/>
<dbReference type="SUPFAM" id="SSF82689">
    <property type="entry name" value="Mechanosensitive channel protein MscS (YggB), C-terminal domain"/>
    <property type="match status" value="1"/>
</dbReference>
<name>A0A4R1F0H4_9GAMM</name>
<proteinExistence type="inferred from homology"/>
<gene>
    <name evidence="10" type="ORF">EV695_2220</name>
</gene>
<evidence type="ECO:0000256" key="7">
    <source>
        <dbReference type="RuleBase" id="RU369025"/>
    </source>
</evidence>
<feature type="region of interest" description="Disordered" evidence="8">
    <location>
        <begin position="407"/>
        <end position="442"/>
    </location>
</feature>
<dbReference type="Proteomes" id="UP000294887">
    <property type="component" value="Unassembled WGS sequence"/>
</dbReference>
<evidence type="ECO:0000256" key="1">
    <source>
        <dbReference type="ARBA" id="ARBA00004651"/>
    </source>
</evidence>
<keyword evidence="7" id="KW-0406">Ion transport</keyword>
<dbReference type="PANTHER" id="PTHR30221">
    <property type="entry name" value="SMALL-CONDUCTANCE MECHANOSENSITIVE CHANNEL"/>
    <property type="match status" value="1"/>
</dbReference>
<dbReference type="RefSeq" id="WP_165874686.1">
    <property type="nucleotide sequence ID" value="NZ_BAAAFU010000004.1"/>
</dbReference>
<evidence type="ECO:0000256" key="6">
    <source>
        <dbReference type="ARBA" id="ARBA00023136"/>
    </source>
</evidence>
<dbReference type="InterPro" id="IPR011014">
    <property type="entry name" value="MscS_channel_TM-2"/>
</dbReference>
<dbReference type="SUPFAM" id="SSF82861">
    <property type="entry name" value="Mechanosensitive channel protein MscS (YggB), transmembrane region"/>
    <property type="match status" value="1"/>
</dbReference>
<feature type="compositionally biased region" description="Basic residues" evidence="8">
    <location>
        <begin position="414"/>
        <end position="427"/>
    </location>
</feature>
<comment type="subcellular location">
    <subcellularLocation>
        <location evidence="7">Cell inner membrane</location>
        <topology evidence="7">Multi-pass membrane protein</topology>
    </subcellularLocation>
    <subcellularLocation>
        <location evidence="1">Cell membrane</location>
        <topology evidence="1">Multi-pass membrane protein</topology>
    </subcellularLocation>
</comment>
<evidence type="ECO:0000259" key="9">
    <source>
        <dbReference type="PROSITE" id="PS50914"/>
    </source>
</evidence>
<feature type="transmembrane region" description="Helical" evidence="7">
    <location>
        <begin position="217"/>
        <end position="237"/>
    </location>
</feature>
<comment type="subunit">
    <text evidence="7">Homoheptamer.</text>
</comment>
<comment type="caution">
    <text evidence="10">The sequence shown here is derived from an EMBL/GenBank/DDBJ whole genome shotgun (WGS) entry which is preliminary data.</text>
</comment>
<keyword evidence="5 7" id="KW-1133">Transmembrane helix</keyword>